<dbReference type="AlphaFoldDB" id="A0A8D8LM22"/>
<organism evidence="1">
    <name type="scientific">Cacopsylla melanoneura</name>
    <dbReference type="NCBI Taxonomy" id="428564"/>
    <lineage>
        <taxon>Eukaryota</taxon>
        <taxon>Metazoa</taxon>
        <taxon>Ecdysozoa</taxon>
        <taxon>Arthropoda</taxon>
        <taxon>Hexapoda</taxon>
        <taxon>Insecta</taxon>
        <taxon>Pterygota</taxon>
        <taxon>Neoptera</taxon>
        <taxon>Paraneoptera</taxon>
        <taxon>Hemiptera</taxon>
        <taxon>Sternorrhyncha</taxon>
        <taxon>Psylloidea</taxon>
        <taxon>Psyllidae</taxon>
        <taxon>Psyllinae</taxon>
        <taxon>Cacopsylla</taxon>
    </lineage>
</organism>
<sequence>MYPVGTGLRMLPRSIVATTQELWLSSSVNGNTYSLVCHLYSATDGQVNQLPAMNTGSEAAKAAIACFTNPMVESLIGTLIRKLISIVNPFSGDLSRLYSYYTQFY</sequence>
<dbReference type="EMBL" id="HBUF01026632">
    <property type="protein sequence ID" value="CAG6613100.1"/>
    <property type="molecule type" value="Transcribed_RNA"/>
</dbReference>
<accession>A0A8D8LM22</accession>
<proteinExistence type="predicted"/>
<reference evidence="1" key="1">
    <citation type="submission" date="2021-05" db="EMBL/GenBank/DDBJ databases">
        <authorList>
            <person name="Alioto T."/>
            <person name="Alioto T."/>
            <person name="Gomez Garrido J."/>
        </authorList>
    </citation>
    <scope>NUCLEOTIDE SEQUENCE</scope>
</reference>
<evidence type="ECO:0000313" key="1">
    <source>
        <dbReference type="EMBL" id="CAG6613100.1"/>
    </source>
</evidence>
<name>A0A8D8LM22_9HEMI</name>
<protein>
    <submittedName>
        <fullName evidence="1">Uncharacterized protein</fullName>
    </submittedName>
</protein>